<dbReference type="OrthoDB" id="272266at2759"/>
<dbReference type="GO" id="GO:0120230">
    <property type="term" value="F:recombinase activator activity"/>
    <property type="evidence" value="ECO:0007669"/>
    <property type="project" value="TreeGrafter"/>
</dbReference>
<dbReference type="EMBL" id="JNBS01002956">
    <property type="protein sequence ID" value="OQR88899.1"/>
    <property type="molecule type" value="Genomic_DNA"/>
</dbReference>
<keyword evidence="13" id="KW-1185">Reference proteome</keyword>
<dbReference type="InterPro" id="IPR010776">
    <property type="entry name" value="Hop2_WH_dom"/>
</dbReference>
<accession>A0A1V9YSU8</accession>
<reference evidence="12 13" key="1">
    <citation type="journal article" date="2014" name="Genome Biol. Evol.">
        <title>The secreted proteins of Achlya hypogyna and Thraustotheca clavata identify the ancestral oomycete secretome and reveal gene acquisitions by horizontal gene transfer.</title>
        <authorList>
            <person name="Misner I."/>
            <person name="Blouin N."/>
            <person name="Leonard G."/>
            <person name="Richards T.A."/>
            <person name="Lane C.E."/>
        </authorList>
    </citation>
    <scope>NUCLEOTIDE SEQUENCE [LARGE SCALE GENOMIC DNA]</scope>
    <source>
        <strain evidence="12 13">ATCC 34112</strain>
    </source>
</reference>
<dbReference type="GO" id="GO:0010774">
    <property type="term" value="P:meiotic strand invasion involved in reciprocal meiotic recombination"/>
    <property type="evidence" value="ECO:0007669"/>
    <property type="project" value="TreeGrafter"/>
</dbReference>
<evidence type="ECO:0000256" key="4">
    <source>
        <dbReference type="ARBA" id="ARBA00023054"/>
    </source>
</evidence>
<comment type="similarity">
    <text evidence="2">Belongs to the HOP2 family.</text>
</comment>
<feature type="region of interest" description="Disordered" evidence="9">
    <location>
        <begin position="1"/>
        <end position="98"/>
    </location>
</feature>
<evidence type="ECO:0000313" key="13">
    <source>
        <dbReference type="Proteomes" id="UP000243217"/>
    </source>
</evidence>
<dbReference type="Pfam" id="PF07106">
    <property type="entry name" value="WHD_TBPIP"/>
    <property type="match status" value="1"/>
</dbReference>
<dbReference type="GO" id="GO:0007129">
    <property type="term" value="P:homologous chromosome pairing at meiosis"/>
    <property type="evidence" value="ECO:0007669"/>
    <property type="project" value="TreeGrafter"/>
</dbReference>
<dbReference type="GO" id="GO:0000794">
    <property type="term" value="C:condensed nuclear chromosome"/>
    <property type="evidence" value="ECO:0007669"/>
    <property type="project" value="TreeGrafter"/>
</dbReference>
<dbReference type="InterPro" id="IPR036388">
    <property type="entry name" value="WH-like_DNA-bd_sf"/>
</dbReference>
<dbReference type="AlphaFoldDB" id="A0A1V9YSU8"/>
<feature type="coiled-coil region" evidence="8">
    <location>
        <begin position="172"/>
        <end position="206"/>
    </location>
</feature>
<evidence type="ECO:0000259" key="11">
    <source>
        <dbReference type="Pfam" id="PF18517"/>
    </source>
</evidence>
<feature type="compositionally biased region" description="Acidic residues" evidence="9">
    <location>
        <begin position="43"/>
        <end position="52"/>
    </location>
</feature>
<organism evidence="12 13">
    <name type="scientific">Thraustotheca clavata</name>
    <dbReference type="NCBI Taxonomy" id="74557"/>
    <lineage>
        <taxon>Eukaryota</taxon>
        <taxon>Sar</taxon>
        <taxon>Stramenopiles</taxon>
        <taxon>Oomycota</taxon>
        <taxon>Saprolegniomycetes</taxon>
        <taxon>Saprolegniales</taxon>
        <taxon>Achlyaceae</taxon>
        <taxon>Thraustotheca</taxon>
    </lineage>
</organism>
<evidence type="ECO:0000256" key="5">
    <source>
        <dbReference type="ARBA" id="ARBA00023172"/>
    </source>
</evidence>
<keyword evidence="6" id="KW-0539">Nucleus</keyword>
<proteinExistence type="inferred from homology"/>
<name>A0A1V9YSU8_9STRA</name>
<evidence type="ECO:0000259" key="10">
    <source>
        <dbReference type="Pfam" id="PF07106"/>
    </source>
</evidence>
<feature type="compositionally biased region" description="Basic and acidic residues" evidence="9">
    <location>
        <begin position="53"/>
        <end position="66"/>
    </location>
</feature>
<evidence type="ECO:0000256" key="3">
    <source>
        <dbReference type="ARBA" id="ARBA00016093"/>
    </source>
</evidence>
<evidence type="ECO:0000256" key="2">
    <source>
        <dbReference type="ARBA" id="ARBA00007922"/>
    </source>
</evidence>
<evidence type="ECO:0000256" key="6">
    <source>
        <dbReference type="ARBA" id="ARBA00023242"/>
    </source>
</evidence>
<feature type="domain" description="Homologous-pairing protein 2 winged helix" evidence="10">
    <location>
        <begin position="100"/>
        <end position="160"/>
    </location>
</feature>
<evidence type="ECO:0000256" key="7">
    <source>
        <dbReference type="ARBA" id="ARBA00023254"/>
    </source>
</evidence>
<dbReference type="PANTHER" id="PTHR15938">
    <property type="entry name" value="TBP-1 INTERACTING PROTEIN"/>
    <property type="match status" value="1"/>
</dbReference>
<dbReference type="STRING" id="74557.A0A1V9YSU8"/>
<evidence type="ECO:0000256" key="9">
    <source>
        <dbReference type="SAM" id="MobiDB-lite"/>
    </source>
</evidence>
<evidence type="ECO:0000256" key="1">
    <source>
        <dbReference type="ARBA" id="ARBA00004123"/>
    </source>
</evidence>
<dbReference type="Pfam" id="PF18517">
    <property type="entry name" value="LZ3wCH"/>
    <property type="match status" value="1"/>
</dbReference>
<dbReference type="PANTHER" id="PTHR15938:SF0">
    <property type="entry name" value="HOMOLOGOUS-PAIRING PROTEIN 2 HOMOLOG"/>
    <property type="match status" value="1"/>
</dbReference>
<protein>
    <recommendedName>
        <fullName evidence="3">Homologous-pairing protein 2 homolog</fullName>
    </recommendedName>
</protein>
<comment type="caution">
    <text evidence="12">The sequence shown here is derived from an EMBL/GenBank/DDBJ whole genome shotgun (WGS) entry which is preliminary data.</text>
</comment>
<dbReference type="Proteomes" id="UP000243217">
    <property type="component" value="Unassembled WGS sequence"/>
</dbReference>
<dbReference type="GO" id="GO:0120231">
    <property type="term" value="C:DNA recombinase auxiliary factor complex"/>
    <property type="evidence" value="ECO:0007669"/>
    <property type="project" value="TreeGrafter"/>
</dbReference>
<feature type="compositionally biased region" description="Acidic residues" evidence="9">
    <location>
        <begin position="7"/>
        <end position="20"/>
    </location>
</feature>
<feature type="compositionally biased region" description="Basic and acidic residues" evidence="9">
    <location>
        <begin position="74"/>
        <end position="93"/>
    </location>
</feature>
<keyword evidence="4 8" id="KW-0175">Coiled coil</keyword>
<dbReference type="GO" id="GO:0003690">
    <property type="term" value="F:double-stranded DNA binding"/>
    <property type="evidence" value="ECO:0007669"/>
    <property type="project" value="TreeGrafter"/>
</dbReference>
<evidence type="ECO:0000256" key="8">
    <source>
        <dbReference type="SAM" id="Coils"/>
    </source>
</evidence>
<feature type="domain" description="Leucine zipper with capping helix" evidence="11">
    <location>
        <begin position="242"/>
        <end position="298"/>
    </location>
</feature>
<gene>
    <name evidence="12" type="ORF">THRCLA_10037</name>
</gene>
<dbReference type="GO" id="GO:0000709">
    <property type="term" value="P:meiotic joint molecule formation"/>
    <property type="evidence" value="ECO:0007669"/>
    <property type="project" value="TreeGrafter"/>
</dbReference>
<keyword evidence="5" id="KW-0233">DNA recombination</keyword>
<comment type="subcellular location">
    <subcellularLocation>
        <location evidence="1">Nucleus</location>
    </subcellularLocation>
</comment>
<dbReference type="Gene3D" id="1.10.10.10">
    <property type="entry name" value="Winged helix-like DNA-binding domain superfamily/Winged helix DNA-binding domain"/>
    <property type="match status" value="1"/>
</dbReference>
<keyword evidence="7" id="KW-0469">Meiosis</keyword>
<sequence>MGKNDSGSEEDFELDSEGDDFVSPPPSLKSKSPASSKRKKNDESDDDDLDDFEVVKKSKPTKKEATTKASKKTTPAEKKSSKEPEKKEEKPKETMNQATAEAEVAKYMRQTNRPYSVINVFDNLHRRIGKTMLTKILDVLVEKGELKSKVYGKSVIYYYNQEKLPPPCSATLAKTEESIATVTEVVQELEQQLKEREGVIHGLTNQISDAELSQQLIDYTKEMETLTATLSRLDDPNRPPVDPQKKASITATFTKYRSGWVKRKRIVMDAIDQIAEGMEKKRKDVLDMCGIDTDESVGVKEIPSL</sequence>
<dbReference type="InterPro" id="IPR040661">
    <property type="entry name" value="LZ3wCH"/>
</dbReference>
<evidence type="ECO:0000313" key="12">
    <source>
        <dbReference type="EMBL" id="OQR88899.1"/>
    </source>
</evidence>